<accession>A0A285AVQ2</accession>
<evidence type="ECO:0000313" key="4">
    <source>
        <dbReference type="EMBL" id="SNU32737.1"/>
    </source>
</evidence>
<keyword evidence="6" id="KW-1185">Reference proteome</keyword>
<evidence type="ECO:0000313" key="5">
    <source>
        <dbReference type="Proteomes" id="UP000220639"/>
    </source>
</evidence>
<dbReference type="Proteomes" id="UP001458070">
    <property type="component" value="Unassembled WGS sequence"/>
</dbReference>
<dbReference type="AlphaFoldDB" id="A0A285AVQ2"/>
<dbReference type="RefSeq" id="WP_098140194.1">
    <property type="nucleotide sequence ID" value="NZ_CABGKG010000020.1"/>
</dbReference>
<dbReference type="InterPro" id="IPR053713">
    <property type="entry name" value="Bact_OM_Channel_sf"/>
</dbReference>
<protein>
    <submittedName>
        <fullName evidence="3 4">Oligogalacturonate-specific porin</fullName>
    </submittedName>
</protein>
<feature type="chain" id="PRO_5012876959" evidence="2">
    <location>
        <begin position="20"/>
        <end position="235"/>
    </location>
</feature>
<reference evidence="3 6" key="3">
    <citation type="submission" date="2024-04" db="EMBL/GenBank/DDBJ databases">
        <title>Draft genome assemblies of urinary isolates.</title>
        <authorList>
            <person name="Appleberry H."/>
            <person name="Kula A."/>
            <person name="Wolfe A.J."/>
            <person name="Putonti C."/>
        </authorList>
    </citation>
    <scope>NUCLEOTIDE SEQUENCE [LARGE SCALE GENOMIC DNA]</scope>
    <source>
        <strain evidence="3 6">UMB12529</strain>
    </source>
</reference>
<name>A0A285AVQ2_9ENTR</name>
<reference evidence="5" key="2">
    <citation type="submission" date="2017-08" db="EMBL/GenBank/DDBJ databases">
        <authorList>
            <person name="Brisse S."/>
        </authorList>
    </citation>
    <scope>NUCLEOTIDE SEQUENCE [LARGE SCALE GENOMIC DNA]</scope>
    <source>
        <strain evidence="5">06D021</strain>
    </source>
</reference>
<sequence length="235" mass="27951">MKKQYLCGLFLAASFSSHATYIDYRHEWLGDQHKQEDRIKMGHSLNNGIYFSVEGKWESKQGGFWDNLSSKGNEFELGYKYKLLDNLSITPSFALDSGERDTAYKFSVKSVYNWTDAFSSGVRLRYAVRDYEREYDPDRASQHYWQANFYLGYRIYDVSFDYDFEYKFDTDYPALRGKEKDYVHNVTVAWRGNKTWVPYVELGYVSYDDGSYVKDGKTYRDAWEMRYRVGITYNF</sequence>
<dbReference type="EMBL" id="JBCGEM010000026">
    <property type="protein sequence ID" value="MEM0626993.1"/>
    <property type="molecule type" value="Genomic_DNA"/>
</dbReference>
<keyword evidence="1 2" id="KW-0732">Signal</keyword>
<dbReference type="Pfam" id="PF06178">
    <property type="entry name" value="KdgM"/>
    <property type="match status" value="1"/>
</dbReference>
<dbReference type="Proteomes" id="UP000220639">
    <property type="component" value="Unassembled WGS sequence"/>
</dbReference>
<dbReference type="PANTHER" id="PTHR38105:SF5">
    <property type="entry name" value="OUTER MEMBRANE PROTEIN"/>
    <property type="match status" value="1"/>
</dbReference>
<dbReference type="GO" id="GO:0015772">
    <property type="term" value="P:oligosaccharide transport"/>
    <property type="evidence" value="ECO:0007669"/>
    <property type="project" value="TreeGrafter"/>
</dbReference>
<organism evidence="4 5">
    <name type="scientific">Klebsiella grimontii</name>
    <dbReference type="NCBI Taxonomy" id="2058152"/>
    <lineage>
        <taxon>Bacteria</taxon>
        <taxon>Pseudomonadati</taxon>
        <taxon>Pseudomonadota</taxon>
        <taxon>Gammaproteobacteria</taxon>
        <taxon>Enterobacterales</taxon>
        <taxon>Enterobacteriaceae</taxon>
        <taxon>Klebsiella/Raoultella group</taxon>
        <taxon>Klebsiella</taxon>
    </lineage>
</organism>
<feature type="signal peptide" evidence="2">
    <location>
        <begin position="1"/>
        <end position="19"/>
    </location>
</feature>
<dbReference type="GO" id="GO:0015288">
    <property type="term" value="F:porin activity"/>
    <property type="evidence" value="ECO:0007669"/>
    <property type="project" value="TreeGrafter"/>
</dbReference>
<dbReference type="EMBL" id="FZTC01000006">
    <property type="protein sequence ID" value="SNU32737.1"/>
    <property type="molecule type" value="Genomic_DNA"/>
</dbReference>
<gene>
    <name evidence="3" type="ORF">AAFL32_24230</name>
    <name evidence="4" type="ORF">KOSB73_140054</name>
</gene>
<evidence type="ECO:0000256" key="2">
    <source>
        <dbReference type="SAM" id="SignalP"/>
    </source>
</evidence>
<proteinExistence type="predicted"/>
<dbReference type="GeneID" id="97397979"/>
<reference evidence="4" key="1">
    <citation type="submission" date="2017-08" db="EMBL/GenBank/DDBJ databases">
        <authorList>
            <person name="de Groot N.N."/>
        </authorList>
    </citation>
    <scope>NUCLEOTIDE SEQUENCE [LARGE SCALE GENOMIC DNA]</scope>
    <source>
        <strain evidence="4">06D021</strain>
    </source>
</reference>
<dbReference type="SUPFAM" id="SSF56935">
    <property type="entry name" value="Porins"/>
    <property type="match status" value="1"/>
</dbReference>
<evidence type="ECO:0000256" key="1">
    <source>
        <dbReference type="ARBA" id="ARBA00022729"/>
    </source>
</evidence>
<evidence type="ECO:0000313" key="6">
    <source>
        <dbReference type="Proteomes" id="UP001458070"/>
    </source>
</evidence>
<dbReference type="PANTHER" id="PTHR38105">
    <property type="entry name" value="OUTER MEMBRANE PROTEIN-RELATED-RELATED"/>
    <property type="match status" value="1"/>
</dbReference>
<dbReference type="GO" id="GO:0009279">
    <property type="term" value="C:cell outer membrane"/>
    <property type="evidence" value="ECO:0007669"/>
    <property type="project" value="TreeGrafter"/>
</dbReference>
<evidence type="ECO:0000313" key="3">
    <source>
        <dbReference type="EMBL" id="MEM0626993.1"/>
    </source>
</evidence>
<dbReference type="Gene3D" id="2.40.160.40">
    <property type="entry name" value="monomeric porin ompg"/>
    <property type="match status" value="1"/>
</dbReference>
<dbReference type="InterPro" id="IPR009331">
    <property type="entry name" value="Oligogalacturonate-sp_porin"/>
</dbReference>